<feature type="repeat" description="Cell wall-binding" evidence="2">
    <location>
        <begin position="64"/>
        <end position="83"/>
    </location>
</feature>
<evidence type="ECO:0000313" key="5">
    <source>
        <dbReference type="Proteomes" id="UP000479639"/>
    </source>
</evidence>
<organism evidence="4 5">
    <name type="scientific">Adlercreutzia muris</name>
    <dbReference type="NCBI Taxonomy" id="1796610"/>
    <lineage>
        <taxon>Bacteria</taxon>
        <taxon>Bacillati</taxon>
        <taxon>Actinomycetota</taxon>
        <taxon>Coriobacteriia</taxon>
        <taxon>Eggerthellales</taxon>
        <taxon>Eggerthellaceae</taxon>
        <taxon>Adlercreutzia</taxon>
    </lineage>
</organism>
<dbReference type="AlphaFoldDB" id="A0A7C8FW70"/>
<feature type="repeat" description="Cell wall-binding" evidence="2">
    <location>
        <begin position="124"/>
        <end position="143"/>
    </location>
</feature>
<evidence type="ECO:0000313" key="4">
    <source>
        <dbReference type="EMBL" id="KAB1642117.1"/>
    </source>
</evidence>
<comment type="caution">
    <text evidence="4">The sequence shown here is derived from an EMBL/GenBank/DDBJ whole genome shotgun (WGS) entry which is preliminary data.</text>
</comment>
<gene>
    <name evidence="4" type="ORF">F8D48_09490</name>
</gene>
<keyword evidence="3" id="KW-0732">Signal</keyword>
<evidence type="ECO:0000256" key="2">
    <source>
        <dbReference type="PROSITE-ProRule" id="PRU00591"/>
    </source>
</evidence>
<dbReference type="PROSITE" id="PS51170">
    <property type="entry name" value="CW"/>
    <property type="match status" value="4"/>
</dbReference>
<proteinExistence type="predicted"/>
<keyword evidence="1" id="KW-0677">Repeat</keyword>
<feature type="repeat" description="Cell wall-binding" evidence="2">
    <location>
        <begin position="84"/>
        <end position="103"/>
    </location>
</feature>
<name>A0A7C8FW70_9ACTN</name>
<evidence type="ECO:0000256" key="1">
    <source>
        <dbReference type="ARBA" id="ARBA00022737"/>
    </source>
</evidence>
<dbReference type="SUPFAM" id="SSF69360">
    <property type="entry name" value="Cell wall binding repeat"/>
    <property type="match status" value="1"/>
</dbReference>
<accession>A0A7C8FW70</accession>
<evidence type="ECO:0000256" key="3">
    <source>
        <dbReference type="SAM" id="SignalP"/>
    </source>
</evidence>
<dbReference type="EMBL" id="WAJS01000032">
    <property type="protein sequence ID" value="KAB1642117.1"/>
    <property type="molecule type" value="Genomic_DNA"/>
</dbReference>
<feature type="signal peptide" evidence="3">
    <location>
        <begin position="1"/>
        <end position="29"/>
    </location>
</feature>
<dbReference type="Pfam" id="PF01473">
    <property type="entry name" value="Choline_bind_1"/>
    <property type="match status" value="3"/>
</dbReference>
<dbReference type="Pfam" id="PF19085">
    <property type="entry name" value="Choline_bind_2"/>
    <property type="match status" value="1"/>
</dbReference>
<keyword evidence="5" id="KW-1185">Reference proteome</keyword>
<dbReference type="InterPro" id="IPR018337">
    <property type="entry name" value="Cell_wall/Cho-bd_repeat"/>
</dbReference>
<protein>
    <submittedName>
        <fullName evidence="4">N-acetylmuramoyl-L-alanine amidase family protein</fullName>
    </submittedName>
</protein>
<reference evidence="4 5" key="1">
    <citation type="submission" date="2019-09" db="EMBL/GenBank/DDBJ databases">
        <title>Whole genome shotgun sequencing (WGS) of Ellagibacter isourolithinifaciens DSM 104140(T) and Adlercreutzia muris DSM 29508(T).</title>
        <authorList>
            <person name="Stoll D.A."/>
            <person name="Danylec N."/>
            <person name="Huch M."/>
        </authorList>
    </citation>
    <scope>NUCLEOTIDE SEQUENCE [LARGE SCALE GENOMIC DNA]</scope>
    <source>
        <strain evidence="4 5">DSM 29508</strain>
    </source>
</reference>
<feature type="chain" id="PRO_5028889873" evidence="3">
    <location>
        <begin position="30"/>
        <end position="233"/>
    </location>
</feature>
<dbReference type="RefSeq" id="WP_151431563.1">
    <property type="nucleotide sequence ID" value="NZ_JANJZI010000019.1"/>
</dbReference>
<dbReference type="Gene3D" id="2.10.270.10">
    <property type="entry name" value="Cholin Binding"/>
    <property type="match status" value="1"/>
</dbReference>
<sequence>MNVSIRQKMMSIALTITLVLGGGVLVAAAQTATDAQPAYAAQAGKWKKSSGKWWYAYNNGGYAKSGWAEIGGTWYLFDGSGWMKTGWQKVGGKWYYLSGSGAMKTGWQKIGGSWYYLKSSGAMATGWQKIGGSWYHLKSSGAMSAKVWVGDYYLQSSGAMATDQWIGQYYVGSDGKWVRNAGSNSETSSTVYWVANGDVYHYSKNCTSLKRSSGIRSGSIADSGKSRPCKVCG</sequence>
<dbReference type="Proteomes" id="UP000479639">
    <property type="component" value="Unassembled WGS sequence"/>
</dbReference>
<feature type="repeat" description="Cell wall-binding" evidence="2">
    <location>
        <begin position="104"/>
        <end position="123"/>
    </location>
</feature>